<organism evidence="2 3">
    <name type="scientific">Streptomyces orinoci</name>
    <name type="common">Streptoverticillium orinoci</name>
    <dbReference type="NCBI Taxonomy" id="67339"/>
    <lineage>
        <taxon>Bacteria</taxon>
        <taxon>Bacillati</taxon>
        <taxon>Actinomycetota</taxon>
        <taxon>Actinomycetes</taxon>
        <taxon>Kitasatosporales</taxon>
        <taxon>Streptomycetaceae</taxon>
        <taxon>Streptomyces</taxon>
    </lineage>
</organism>
<evidence type="ECO:0000256" key="1">
    <source>
        <dbReference type="SAM" id="MobiDB-lite"/>
    </source>
</evidence>
<comment type="caution">
    <text evidence="2">The sequence shown here is derived from an EMBL/GenBank/DDBJ whole genome shotgun (WGS) entry which is preliminary data.</text>
</comment>
<feature type="region of interest" description="Disordered" evidence="1">
    <location>
        <begin position="111"/>
        <end position="150"/>
    </location>
</feature>
<dbReference type="EMBL" id="JBFAUK010000022">
    <property type="protein sequence ID" value="MEV5509526.1"/>
    <property type="molecule type" value="Genomic_DNA"/>
</dbReference>
<keyword evidence="3" id="KW-1185">Reference proteome</keyword>
<dbReference type="RefSeq" id="WP_109281484.1">
    <property type="nucleotide sequence ID" value="NZ_JBFAUK010000022.1"/>
</dbReference>
<reference evidence="2 3" key="1">
    <citation type="submission" date="2024-06" db="EMBL/GenBank/DDBJ databases">
        <title>The Natural Products Discovery Center: Release of the First 8490 Sequenced Strains for Exploring Actinobacteria Biosynthetic Diversity.</title>
        <authorList>
            <person name="Kalkreuter E."/>
            <person name="Kautsar S.A."/>
            <person name="Yang D."/>
            <person name="Bader C.D."/>
            <person name="Teijaro C.N."/>
            <person name="Fluegel L."/>
            <person name="Davis C.M."/>
            <person name="Simpson J.R."/>
            <person name="Lauterbach L."/>
            <person name="Steele A.D."/>
            <person name="Gui C."/>
            <person name="Meng S."/>
            <person name="Li G."/>
            <person name="Viehrig K."/>
            <person name="Ye F."/>
            <person name="Su P."/>
            <person name="Kiefer A.F."/>
            <person name="Nichols A."/>
            <person name="Cepeda A.J."/>
            <person name="Yan W."/>
            <person name="Fan B."/>
            <person name="Jiang Y."/>
            <person name="Adhikari A."/>
            <person name="Zheng C.-J."/>
            <person name="Schuster L."/>
            <person name="Cowan T.M."/>
            <person name="Smanski M.J."/>
            <person name="Chevrette M.G."/>
            <person name="De Carvalho L.P.S."/>
            <person name="Shen B."/>
        </authorList>
    </citation>
    <scope>NUCLEOTIDE SEQUENCE [LARGE SCALE GENOMIC DNA]</scope>
    <source>
        <strain evidence="2 3">NPDC052347</strain>
    </source>
</reference>
<protein>
    <submittedName>
        <fullName evidence="2">Uncharacterized protein</fullName>
    </submittedName>
</protein>
<accession>A0ABV3K2Z4</accession>
<dbReference type="Proteomes" id="UP001552594">
    <property type="component" value="Unassembled WGS sequence"/>
</dbReference>
<proteinExistence type="predicted"/>
<gene>
    <name evidence="2" type="ORF">AB0L16_24335</name>
</gene>
<feature type="region of interest" description="Disordered" evidence="1">
    <location>
        <begin position="1"/>
        <end position="41"/>
    </location>
</feature>
<evidence type="ECO:0000313" key="2">
    <source>
        <dbReference type="EMBL" id="MEV5509526.1"/>
    </source>
</evidence>
<name>A0ABV3K2Z4_STRON</name>
<evidence type="ECO:0000313" key="3">
    <source>
        <dbReference type="Proteomes" id="UP001552594"/>
    </source>
</evidence>
<sequence>MIRSEISGAVRGGHGSGRDARGPHGRPRRRSRPHPRGLEDGLTPIDLLIAHKIEHWDRAFRTHGLDDTVPAALLPALIAVQRMARAKDEDQVLGAIQAAWDSYYRRFDNPLDVGTAAEPEDPEESDHLTESASMETGLRSVPTAPPRTSS</sequence>
<feature type="compositionally biased region" description="Basic residues" evidence="1">
    <location>
        <begin position="23"/>
        <end position="35"/>
    </location>
</feature>